<dbReference type="OMA" id="QFFFVYF"/>
<dbReference type="RefSeq" id="XP_647382.1">
    <property type="nucleotide sequence ID" value="XM_642290.1"/>
</dbReference>
<reference evidence="2 3" key="1">
    <citation type="journal article" date="2005" name="Nature">
        <title>The genome of the social amoeba Dictyostelium discoideum.</title>
        <authorList>
            <consortium name="The Dictyostelium discoideum Sequencing Consortium"/>
            <person name="Eichinger L."/>
            <person name="Pachebat J.A."/>
            <person name="Glockner G."/>
            <person name="Rajandream M.A."/>
            <person name="Sucgang R."/>
            <person name="Berriman M."/>
            <person name="Song J."/>
            <person name="Olsen R."/>
            <person name="Szafranski K."/>
            <person name="Xu Q."/>
            <person name="Tunggal B."/>
            <person name="Kummerfeld S."/>
            <person name="Madera M."/>
            <person name="Konfortov B.A."/>
            <person name="Rivero F."/>
            <person name="Bankier A.T."/>
            <person name="Lehmann R."/>
            <person name="Hamlin N."/>
            <person name="Davies R."/>
            <person name="Gaudet P."/>
            <person name="Fey P."/>
            <person name="Pilcher K."/>
            <person name="Chen G."/>
            <person name="Saunders D."/>
            <person name="Sodergren E."/>
            <person name="Davis P."/>
            <person name="Kerhornou A."/>
            <person name="Nie X."/>
            <person name="Hall N."/>
            <person name="Anjard C."/>
            <person name="Hemphill L."/>
            <person name="Bason N."/>
            <person name="Farbrother P."/>
            <person name="Desany B."/>
            <person name="Just E."/>
            <person name="Morio T."/>
            <person name="Rost R."/>
            <person name="Churcher C."/>
            <person name="Cooper J."/>
            <person name="Haydock S."/>
            <person name="van Driessche N."/>
            <person name="Cronin A."/>
            <person name="Goodhead I."/>
            <person name="Muzny D."/>
            <person name="Mourier T."/>
            <person name="Pain A."/>
            <person name="Lu M."/>
            <person name="Harper D."/>
            <person name="Lindsay R."/>
            <person name="Hauser H."/>
            <person name="James K."/>
            <person name="Quiles M."/>
            <person name="Madan Babu M."/>
            <person name="Saito T."/>
            <person name="Buchrieser C."/>
            <person name="Wardroper A."/>
            <person name="Felder M."/>
            <person name="Thangavelu M."/>
            <person name="Johnson D."/>
            <person name="Knights A."/>
            <person name="Loulseged H."/>
            <person name="Mungall K."/>
            <person name="Oliver K."/>
            <person name="Price C."/>
            <person name="Quail M.A."/>
            <person name="Urushihara H."/>
            <person name="Hernandez J."/>
            <person name="Rabbinowitsch E."/>
            <person name="Steffen D."/>
            <person name="Sanders M."/>
            <person name="Ma J."/>
            <person name="Kohara Y."/>
            <person name="Sharp S."/>
            <person name="Simmonds M."/>
            <person name="Spiegler S."/>
            <person name="Tivey A."/>
            <person name="Sugano S."/>
            <person name="White B."/>
            <person name="Walker D."/>
            <person name="Woodward J."/>
            <person name="Winckler T."/>
            <person name="Tanaka Y."/>
            <person name="Shaulsky G."/>
            <person name="Schleicher M."/>
            <person name="Weinstock G."/>
            <person name="Rosenthal A."/>
            <person name="Cox E.C."/>
            <person name="Chisholm R.L."/>
            <person name="Gibbs R."/>
            <person name="Loomis W.F."/>
            <person name="Platzer M."/>
            <person name="Kay R.R."/>
            <person name="Williams J."/>
            <person name="Dear P.H."/>
            <person name="Noegel A.A."/>
            <person name="Barrell B."/>
            <person name="Kuspa A."/>
        </authorList>
    </citation>
    <scope>NUCLEOTIDE SEQUENCE [LARGE SCALE GENOMIC DNA]</scope>
    <source>
        <strain evidence="2 3">AX4</strain>
    </source>
</reference>
<dbReference type="PhylomeDB" id="Q55G01"/>
<dbReference type="GO" id="GO:0016747">
    <property type="term" value="F:acyltransferase activity, transferring groups other than amino-acyl groups"/>
    <property type="evidence" value="ECO:0007669"/>
    <property type="project" value="InterPro"/>
</dbReference>
<dbReference type="InParanoid" id="Q55G01"/>
<sequence length="189" mass="21988">MKCFINKCTLNDIDKLIKVSIKTFSDTFSSSNELENMKNYLETAFSKEKIEKELKNQNSSFYLLYSGTDDDDGVNSNQSEGPIGYFKLNDLDAQGSDNHEDTSNSVELERIYLMKEHQKKGYGQFMIDKAIEISKNKQRSYIWLGVWEKNYSSLEFYKRNGFIKFGSHTFIIGEDHQIDHLLKLDLTNK</sequence>
<dbReference type="AlphaFoldDB" id="Q55G01"/>
<evidence type="ECO:0000259" key="1">
    <source>
        <dbReference type="PROSITE" id="PS51186"/>
    </source>
</evidence>
<dbReference type="GeneID" id="8616191"/>
<name>Q55G01_DICDI</name>
<dbReference type="STRING" id="44689.Q55G01"/>
<dbReference type="PaxDb" id="44689-DDB0305287"/>
<dbReference type="SMR" id="Q55G01"/>
<dbReference type="HOGENOM" id="CLU_013985_18_0_1"/>
<protein>
    <recommendedName>
        <fullName evidence="1">N-acetyltransferase domain-containing protein</fullName>
    </recommendedName>
</protein>
<dbReference type="InterPro" id="IPR000182">
    <property type="entry name" value="GNAT_dom"/>
</dbReference>
<organism evidence="2 3">
    <name type="scientific">Dictyostelium discoideum</name>
    <name type="common">Social amoeba</name>
    <dbReference type="NCBI Taxonomy" id="44689"/>
    <lineage>
        <taxon>Eukaryota</taxon>
        <taxon>Amoebozoa</taxon>
        <taxon>Evosea</taxon>
        <taxon>Eumycetozoa</taxon>
        <taxon>Dictyostelia</taxon>
        <taxon>Dictyosteliales</taxon>
        <taxon>Dictyosteliaceae</taxon>
        <taxon>Dictyostelium</taxon>
    </lineage>
</organism>
<dbReference type="CDD" id="cd04301">
    <property type="entry name" value="NAT_SF"/>
    <property type="match status" value="1"/>
</dbReference>
<gene>
    <name evidence="2" type="ORF">DDB_G0267880</name>
</gene>
<dbReference type="Proteomes" id="UP000002195">
    <property type="component" value="Unassembled WGS sequence"/>
</dbReference>
<dbReference type="SUPFAM" id="SSF55729">
    <property type="entry name" value="Acyl-CoA N-acyltransferases (Nat)"/>
    <property type="match status" value="1"/>
</dbReference>
<evidence type="ECO:0000313" key="3">
    <source>
        <dbReference type="Proteomes" id="UP000002195"/>
    </source>
</evidence>
<dbReference type="Gene3D" id="3.40.630.30">
    <property type="match status" value="1"/>
</dbReference>
<dbReference type="VEuPathDB" id="AmoebaDB:DDB_G0267880"/>
<feature type="domain" description="N-acetyltransferase" evidence="1">
    <location>
        <begin position="40"/>
        <end position="185"/>
    </location>
</feature>
<dbReference type="InterPro" id="IPR016181">
    <property type="entry name" value="Acyl_CoA_acyltransferase"/>
</dbReference>
<dbReference type="PROSITE" id="PS51186">
    <property type="entry name" value="GNAT"/>
    <property type="match status" value="1"/>
</dbReference>
<dbReference type="EMBL" id="AAFI02000003">
    <property type="protein sequence ID" value="EAL73393.1"/>
    <property type="molecule type" value="Genomic_DNA"/>
</dbReference>
<dbReference type="KEGG" id="ddi:DDB_G0267880"/>
<accession>Q55G01</accession>
<proteinExistence type="predicted"/>
<dbReference type="FunFam" id="3.40.630.30:FF:000128">
    <property type="entry name" value="Acetyltransferase"/>
    <property type="match status" value="1"/>
</dbReference>
<evidence type="ECO:0000313" key="2">
    <source>
        <dbReference type="EMBL" id="EAL73393.1"/>
    </source>
</evidence>
<dbReference type="eggNOG" id="ENOG502S9A6">
    <property type="taxonomic scope" value="Eukaryota"/>
</dbReference>
<comment type="caution">
    <text evidence="2">The sequence shown here is derived from an EMBL/GenBank/DDBJ whole genome shotgun (WGS) entry which is preliminary data.</text>
</comment>
<keyword evidence="3" id="KW-1185">Reference proteome</keyword>
<dbReference type="Pfam" id="PF00583">
    <property type="entry name" value="Acetyltransf_1"/>
    <property type="match status" value="1"/>
</dbReference>
<dbReference type="dictyBase" id="DDB_G0267880"/>